<name>A0ABU3SFS0_9HYPH</name>
<dbReference type="Proteomes" id="UP001254257">
    <property type="component" value="Unassembled WGS sequence"/>
</dbReference>
<sequence>MAKHRTKEEIAAEKLATEQARAERLAARQSKCAGVYKLPCPGGCSKGCKRASAARKLAAAKKAKRERARKAREASLANATAAQTAAHAAEIAAIQFETKERRSKLRDLERWQASVMYLCGFTIDQIDAQIGGNKRRGPINRVVTNGKLEAVRKSPLRVRRLAELAGKPPHGMDGFAMFWASRSETTRGLHRQLQQIMEIKPEFQPQTQKLRGGRERMWNPNASALHAEASAGGIAEYCLQAGVWLSGLFDRIGAGGVRGFDPTRDQVDGSGAGGAAESTVDALKIETKVKEHVLAAFRPDGTAEWGWRVLDHVVRLDRQLDQLGLPPALGSPVRFLNEALEEVAICRNMAPAGIRSRRPGGLLDEAYDIAQRDLRDATSRHAIIRGRERRESPGTIRQPSRKRRHSAAGSYGCPCATSWR</sequence>
<keyword evidence="3" id="KW-1185">Reference proteome</keyword>
<protein>
    <submittedName>
        <fullName evidence="2">Uncharacterized protein</fullName>
    </submittedName>
</protein>
<reference evidence="2 3" key="1">
    <citation type="submission" date="2023-09" db="EMBL/GenBank/DDBJ databases">
        <title>Whole genome shotgun sequencing (WGS) of Bosea sp. ZW T0_25, isolated from stored onions (Allium cepa).</title>
        <authorList>
            <person name="Stoll D.A."/>
            <person name="Huch M."/>
        </authorList>
    </citation>
    <scope>NUCLEOTIDE SEQUENCE [LARGE SCALE GENOMIC DNA]</scope>
    <source>
        <strain evidence="2 3">ZW T0_25</strain>
    </source>
</reference>
<dbReference type="EMBL" id="JAWDID010000078">
    <property type="protein sequence ID" value="MDU0343642.1"/>
    <property type="molecule type" value="Genomic_DNA"/>
</dbReference>
<gene>
    <name evidence="2" type="ORF">RKE40_27465</name>
</gene>
<accession>A0ABU3SFS0</accession>
<organism evidence="2 3">
    <name type="scientific">Bosea rubneri</name>
    <dbReference type="NCBI Taxonomy" id="3075434"/>
    <lineage>
        <taxon>Bacteria</taxon>
        <taxon>Pseudomonadati</taxon>
        <taxon>Pseudomonadota</taxon>
        <taxon>Alphaproteobacteria</taxon>
        <taxon>Hyphomicrobiales</taxon>
        <taxon>Boseaceae</taxon>
        <taxon>Bosea</taxon>
    </lineage>
</organism>
<feature type="region of interest" description="Disordered" evidence="1">
    <location>
        <begin position="387"/>
        <end position="420"/>
    </location>
</feature>
<comment type="caution">
    <text evidence="2">The sequence shown here is derived from an EMBL/GenBank/DDBJ whole genome shotgun (WGS) entry which is preliminary data.</text>
</comment>
<evidence type="ECO:0000256" key="1">
    <source>
        <dbReference type="SAM" id="MobiDB-lite"/>
    </source>
</evidence>
<evidence type="ECO:0000313" key="2">
    <source>
        <dbReference type="EMBL" id="MDU0343642.1"/>
    </source>
</evidence>
<evidence type="ECO:0000313" key="3">
    <source>
        <dbReference type="Proteomes" id="UP001254257"/>
    </source>
</evidence>
<dbReference type="RefSeq" id="WP_316021345.1">
    <property type="nucleotide sequence ID" value="NZ_JAWDID010000078.1"/>
</dbReference>
<proteinExistence type="predicted"/>